<dbReference type="SMART" id="SM00318">
    <property type="entry name" value="SNc"/>
    <property type="match status" value="1"/>
</dbReference>
<sequence length="231" mass="26759">MSLAEKEAGYTISVLIEDKFPKEELNPPPGSKLTNAVLRVIDGDTIELLLIKSVKFVKIRLDGIDCPEKGQPYYEEATTYTSDLCLHKQVKVIKHDIDKYDRLIADIILPDGRNLSEEIVRVGLAWWYHLYSDNLVLKQLENEARIVRRGLWSQSNPMPPWEFRKLDSIDRLTENSSFNKKNNLAKEDYEVNNFYYLEGAIIISNDNKFIGKIIKNKYNSDSINYKYGEYG</sequence>
<proteinExistence type="predicted"/>
<dbReference type="GO" id="GO:0004519">
    <property type="term" value="F:endonuclease activity"/>
    <property type="evidence" value="ECO:0007669"/>
    <property type="project" value="UniProtKB-KW"/>
</dbReference>
<dbReference type="InterPro" id="IPR035437">
    <property type="entry name" value="SNase_OB-fold_sf"/>
</dbReference>
<accession>X0WK99</accession>
<gene>
    <name evidence="5" type="ORF">S01H1_49776</name>
</gene>
<reference evidence="5" key="1">
    <citation type="journal article" date="2014" name="Front. Microbiol.">
        <title>High frequency of phylogenetically diverse reductive dehalogenase-homologous genes in deep subseafloor sedimentary metagenomes.</title>
        <authorList>
            <person name="Kawai M."/>
            <person name="Futagami T."/>
            <person name="Toyoda A."/>
            <person name="Takaki Y."/>
            <person name="Nishi S."/>
            <person name="Hori S."/>
            <person name="Arai W."/>
            <person name="Tsubouchi T."/>
            <person name="Morono Y."/>
            <person name="Uchiyama I."/>
            <person name="Ito T."/>
            <person name="Fujiyama A."/>
            <person name="Inagaki F."/>
            <person name="Takami H."/>
        </authorList>
    </citation>
    <scope>NUCLEOTIDE SEQUENCE</scope>
    <source>
        <strain evidence="5">Expedition CK06-06</strain>
    </source>
</reference>
<name>X0WK99_9ZZZZ</name>
<evidence type="ECO:0000256" key="3">
    <source>
        <dbReference type="ARBA" id="ARBA00022801"/>
    </source>
</evidence>
<organism evidence="5">
    <name type="scientific">marine sediment metagenome</name>
    <dbReference type="NCBI Taxonomy" id="412755"/>
    <lineage>
        <taxon>unclassified sequences</taxon>
        <taxon>metagenomes</taxon>
        <taxon>ecological metagenomes</taxon>
    </lineage>
</organism>
<dbReference type="SUPFAM" id="SSF50199">
    <property type="entry name" value="Staphylococcal nuclease"/>
    <property type="match status" value="1"/>
</dbReference>
<dbReference type="EMBL" id="BARS01032036">
    <property type="protein sequence ID" value="GAG24923.1"/>
    <property type="molecule type" value="Genomic_DNA"/>
</dbReference>
<dbReference type="InterPro" id="IPR016071">
    <property type="entry name" value="Staphylococal_nuclease_OB-fold"/>
</dbReference>
<protein>
    <recommendedName>
        <fullName evidence="4">TNase-like domain-containing protein</fullName>
    </recommendedName>
</protein>
<keyword evidence="2" id="KW-0255">Endonuclease</keyword>
<dbReference type="PANTHER" id="PTHR12302">
    <property type="entry name" value="EBNA2 BINDING PROTEIN P100"/>
    <property type="match status" value="1"/>
</dbReference>
<evidence type="ECO:0000259" key="4">
    <source>
        <dbReference type="PROSITE" id="PS50830"/>
    </source>
</evidence>
<dbReference type="Pfam" id="PF00565">
    <property type="entry name" value="SNase"/>
    <property type="match status" value="1"/>
</dbReference>
<dbReference type="GO" id="GO:0016787">
    <property type="term" value="F:hydrolase activity"/>
    <property type="evidence" value="ECO:0007669"/>
    <property type="project" value="UniProtKB-KW"/>
</dbReference>
<evidence type="ECO:0000256" key="2">
    <source>
        <dbReference type="ARBA" id="ARBA00022759"/>
    </source>
</evidence>
<keyword evidence="1" id="KW-0540">Nuclease</keyword>
<dbReference type="AlphaFoldDB" id="X0WK99"/>
<evidence type="ECO:0000313" key="5">
    <source>
        <dbReference type="EMBL" id="GAG24923.1"/>
    </source>
</evidence>
<dbReference type="Gene3D" id="2.40.50.90">
    <property type="match status" value="1"/>
</dbReference>
<comment type="caution">
    <text evidence="5">The sequence shown here is derived from an EMBL/GenBank/DDBJ whole genome shotgun (WGS) entry which is preliminary data.</text>
</comment>
<dbReference type="PANTHER" id="PTHR12302:SF3">
    <property type="entry name" value="SERINE_THREONINE-PROTEIN KINASE 31"/>
    <property type="match status" value="1"/>
</dbReference>
<dbReference type="PROSITE" id="PS50830">
    <property type="entry name" value="TNASE_3"/>
    <property type="match status" value="1"/>
</dbReference>
<feature type="domain" description="TNase-like" evidence="4">
    <location>
        <begin position="31"/>
        <end position="154"/>
    </location>
</feature>
<feature type="non-terminal residue" evidence="5">
    <location>
        <position position="231"/>
    </location>
</feature>
<evidence type="ECO:0000256" key="1">
    <source>
        <dbReference type="ARBA" id="ARBA00022722"/>
    </source>
</evidence>
<keyword evidence="3" id="KW-0378">Hydrolase</keyword>